<evidence type="ECO:0000313" key="6">
    <source>
        <dbReference type="RefSeq" id="XP_032127420.1"/>
    </source>
</evidence>
<accession>A0A6J3HBL8</accession>
<organism evidence="5 6">
    <name type="scientific">Sapajus apella</name>
    <name type="common">Brown-capped capuchin</name>
    <name type="synonym">Cebus apella</name>
    <dbReference type="NCBI Taxonomy" id="9515"/>
    <lineage>
        <taxon>Eukaryota</taxon>
        <taxon>Metazoa</taxon>
        <taxon>Chordata</taxon>
        <taxon>Craniata</taxon>
        <taxon>Vertebrata</taxon>
        <taxon>Euteleostomi</taxon>
        <taxon>Mammalia</taxon>
        <taxon>Eutheria</taxon>
        <taxon>Euarchontoglires</taxon>
        <taxon>Primates</taxon>
        <taxon>Haplorrhini</taxon>
        <taxon>Platyrrhini</taxon>
        <taxon>Cebidae</taxon>
        <taxon>Cebinae</taxon>
        <taxon>Sapajus</taxon>
    </lineage>
</organism>
<dbReference type="Pfam" id="PF06758">
    <property type="entry name" value="Olduvai"/>
    <property type="match status" value="3"/>
</dbReference>
<dbReference type="AlphaFoldDB" id="A0A6J3HBL8"/>
<dbReference type="SMART" id="SM01148">
    <property type="entry name" value="DUF1220"/>
    <property type="match status" value="3"/>
</dbReference>
<dbReference type="GeneID" id="116544918"/>
<feature type="domain" description="Olduvai" evidence="4">
    <location>
        <begin position="446"/>
        <end position="524"/>
    </location>
</feature>
<evidence type="ECO:0000259" key="4">
    <source>
        <dbReference type="PROSITE" id="PS51316"/>
    </source>
</evidence>
<gene>
    <name evidence="6" type="primary">LOC116544918</name>
</gene>
<evidence type="ECO:0000256" key="2">
    <source>
        <dbReference type="ARBA" id="ARBA00038417"/>
    </source>
</evidence>
<reference evidence="6" key="1">
    <citation type="submission" date="2025-08" db="UniProtKB">
        <authorList>
            <consortium name="RefSeq"/>
        </authorList>
    </citation>
    <scope>IDENTIFICATION</scope>
    <source>
        <tissue evidence="6">Blood</tissue>
    </source>
</reference>
<keyword evidence="1" id="KW-0175">Coiled coil</keyword>
<dbReference type="PANTHER" id="PTHR14199">
    <property type="entry name" value="NEUROBLASTOMA BREAKPOINT FAMILY MEMBER 6-LIKE PROTEIN"/>
    <property type="match status" value="1"/>
</dbReference>
<evidence type="ECO:0000256" key="1">
    <source>
        <dbReference type="ARBA" id="ARBA00023054"/>
    </source>
</evidence>
<sequence length="524" mass="59851">MCLGFFSPAPGSTCGVPNVSMATSGRTCSTKTTEVNFPHTIDNSYSQQEETKQNIRDSKTRLLLSQVAYFLNYQLKTYKDRKDHNEEQKCRDSKNKLLMSQVACYLDCQLKTEVPGFMYSSPNISKVASGRPPSRKNTDVNIPEGIEKSCSQQEDNKPNVGASKNRHLLSQVNYSVNYRLKTYKDRKDHDEEQKYRHSKNNLIMSQAAYYLASRLKMEEDRKRCKKEQKYRDSKNKLLMSEVAHYPGCRLKTEKNDQDEDEDVHIAEAEKIQESRAPREAPKVVIKRVPEDSLEEFVISHSNSYGPTDSSQPHGETNEITIEENKVDSALVVESPSSHDVVEDALIILSESQSDDEEEEEKGPVPPRNLQESVEEEAPQESWDEGYSTLSVPPGTSAFSEPYRSNLHLLEEQQVDLAGDIDSEYSTRLKMTKKEEEDQGPPCPRLSMELVEAEEPEVFRYSLDILHSMYTAYPEFFYTCQTYTYAIFLFVEEHVCLTLDMGSRFLTMTVIGLHLVSQIGVIFPH</sequence>
<dbReference type="PANTHER" id="PTHR14199:SF29">
    <property type="entry name" value="NEUROBLASTOMA BREAKPOINT FAMILY MEMBER 4-RELATED"/>
    <property type="match status" value="1"/>
</dbReference>
<evidence type="ECO:0000313" key="5">
    <source>
        <dbReference type="Proteomes" id="UP000504640"/>
    </source>
</evidence>
<feature type="domain" description="Olduvai" evidence="4">
    <location>
        <begin position="350"/>
        <end position="443"/>
    </location>
</feature>
<dbReference type="PROSITE" id="PS51316">
    <property type="entry name" value="ODV"/>
    <property type="match status" value="3"/>
</dbReference>
<evidence type="ECO:0000256" key="3">
    <source>
        <dbReference type="SAM" id="MobiDB-lite"/>
    </source>
</evidence>
<protein>
    <submittedName>
        <fullName evidence="6">Neuroblastoma breakpoint family member 11-like</fullName>
    </submittedName>
</protein>
<feature type="region of interest" description="Disordered" evidence="3">
    <location>
        <begin position="350"/>
        <end position="389"/>
    </location>
</feature>
<keyword evidence="5" id="KW-1185">Reference proteome</keyword>
<dbReference type="RefSeq" id="XP_032127420.1">
    <property type="nucleotide sequence ID" value="XM_032271529.1"/>
</dbReference>
<name>A0A6J3HBL8_SAPAP</name>
<feature type="region of interest" description="Disordered" evidence="3">
    <location>
        <begin position="124"/>
        <end position="162"/>
    </location>
</feature>
<dbReference type="InterPro" id="IPR010630">
    <property type="entry name" value="Olduvai_dom"/>
</dbReference>
<feature type="compositionally biased region" description="Acidic residues" evidence="3">
    <location>
        <begin position="372"/>
        <end position="383"/>
    </location>
</feature>
<proteinExistence type="inferred from homology"/>
<dbReference type="Proteomes" id="UP000504640">
    <property type="component" value="Unplaced"/>
</dbReference>
<dbReference type="InterPro" id="IPR055306">
    <property type="entry name" value="NBPF"/>
</dbReference>
<comment type="similarity">
    <text evidence="2">Belongs to the NBPF family.</text>
</comment>
<feature type="domain" description="Olduvai" evidence="4">
    <location>
        <begin position="254"/>
        <end position="349"/>
    </location>
</feature>